<reference evidence="2 3" key="1">
    <citation type="submission" date="2015-09" db="EMBL/GenBank/DDBJ databases">
        <authorList>
            <consortium name="Pathogen Informatics"/>
        </authorList>
    </citation>
    <scope>NUCLEOTIDE SEQUENCE [LARGE SCALE GENOMIC DNA]</scope>
    <source>
        <strain evidence="2 3">2789STDY5834865</strain>
    </source>
</reference>
<proteinExistence type="predicted"/>
<gene>
    <name evidence="2" type="ORF">ERS852480_04594</name>
</gene>
<sequence>MRWLNNMNETIKRGIRSWLNVVPASGNCIQINEVLDFETNAIRNRIWYRGDGNELEQMYQQAPEYADRYKFWASRCTPGMEMRKIHTGLPGLIIRILSGIVLDDMIDFDFAGNDQQRQLWEDIAKDNKFTRKLEKALKEVLYIGDGAFKVTVDTTVSEYPILEWYPGERVEIVRNRDRVKEVVFKTPYKSGYQQYVLYEHYGYGYIRNELYKGDTSVPLNAIDATKGIKDTKFDDTVMLAVPLQVYESTKYEGRGGSIFDGKLDSFDAFDEAWSQWMDALRAGRAKTYIPDCLVPHDPETGKVIRPNPFDDRYFASDNDMSENADNKVNVVQPTIPHDSYLASYCTALDLCLQGVISPSTLGIDVKKLDNAEAQREKEKATLYTRNAIVEALQETLPELVSAAINACNILHGKGVEEVKVDIPFGEYANPSFESQVETLAKARPGAPMMSIEAQVEELYGDTKDEKWKQEEIARLKAEQGIAEVEEPGISTSAGGFQLNTKGGKPGEGQGNEPPVPDEPEGVPGAAAGGKGTGAIGNLRN</sequence>
<accession>A0A174SWC0</accession>
<organism evidence="2 3">
    <name type="scientific">Enterocloster clostridioformis</name>
    <dbReference type="NCBI Taxonomy" id="1531"/>
    <lineage>
        <taxon>Bacteria</taxon>
        <taxon>Bacillati</taxon>
        <taxon>Bacillota</taxon>
        <taxon>Clostridia</taxon>
        <taxon>Lachnospirales</taxon>
        <taxon>Lachnospiraceae</taxon>
        <taxon>Enterocloster</taxon>
    </lineage>
</organism>
<feature type="region of interest" description="Disordered" evidence="1">
    <location>
        <begin position="483"/>
        <end position="540"/>
    </location>
</feature>
<dbReference type="Proteomes" id="UP000095512">
    <property type="component" value="Unassembled WGS sequence"/>
</dbReference>
<dbReference type="EMBL" id="CZAB01000070">
    <property type="protein sequence ID" value="CUP99420.1"/>
    <property type="molecule type" value="Genomic_DNA"/>
</dbReference>
<protein>
    <submittedName>
        <fullName evidence="2">Phage portal protein, SPP1 Gp6</fullName>
    </submittedName>
</protein>
<evidence type="ECO:0000313" key="3">
    <source>
        <dbReference type="Proteomes" id="UP000095512"/>
    </source>
</evidence>
<evidence type="ECO:0000256" key="1">
    <source>
        <dbReference type="SAM" id="MobiDB-lite"/>
    </source>
</evidence>
<feature type="compositionally biased region" description="Polar residues" evidence="1">
    <location>
        <begin position="489"/>
        <end position="500"/>
    </location>
</feature>
<name>A0A174SWC0_9FIRM</name>
<dbReference type="RefSeq" id="WP_057572842.1">
    <property type="nucleotide sequence ID" value="NZ_CZAB01000070.1"/>
</dbReference>
<dbReference type="AlphaFoldDB" id="A0A174SWC0"/>
<evidence type="ECO:0000313" key="2">
    <source>
        <dbReference type="EMBL" id="CUP99420.1"/>
    </source>
</evidence>